<dbReference type="OMA" id="RCHQSAL"/>
<gene>
    <name evidence="2" type="ORF">AWZ03_003567</name>
</gene>
<dbReference type="AlphaFoldDB" id="A0A484BMN6"/>
<protein>
    <submittedName>
        <fullName evidence="2">Uncharacterized protein</fullName>
    </submittedName>
</protein>
<evidence type="ECO:0000256" key="1">
    <source>
        <dbReference type="SAM" id="MobiDB-lite"/>
    </source>
</evidence>
<organism evidence="2 3">
    <name type="scientific">Drosophila navojoa</name>
    <name type="common">Fruit fly</name>
    <dbReference type="NCBI Taxonomy" id="7232"/>
    <lineage>
        <taxon>Eukaryota</taxon>
        <taxon>Metazoa</taxon>
        <taxon>Ecdysozoa</taxon>
        <taxon>Arthropoda</taxon>
        <taxon>Hexapoda</taxon>
        <taxon>Insecta</taxon>
        <taxon>Pterygota</taxon>
        <taxon>Neoptera</taxon>
        <taxon>Endopterygota</taxon>
        <taxon>Diptera</taxon>
        <taxon>Brachycera</taxon>
        <taxon>Muscomorpha</taxon>
        <taxon>Ephydroidea</taxon>
        <taxon>Drosophilidae</taxon>
        <taxon>Drosophila</taxon>
    </lineage>
</organism>
<evidence type="ECO:0000313" key="2">
    <source>
        <dbReference type="EMBL" id="TDG50057.1"/>
    </source>
</evidence>
<sequence length="95" mass="11016">MPRKIARRKRSHQRAPPYEAEPPNRRRRLQIPVAENGDSSNTINITPTLAAPPVAEVVPVIQYHPELSVEQNPFYYEPNKLLNLLHAERCKRKKL</sequence>
<feature type="region of interest" description="Disordered" evidence="1">
    <location>
        <begin position="1"/>
        <end position="43"/>
    </location>
</feature>
<dbReference type="Proteomes" id="UP000295192">
    <property type="component" value="Unassembled WGS sequence"/>
</dbReference>
<name>A0A484BMN6_DRONA</name>
<reference evidence="2 3" key="1">
    <citation type="journal article" date="2019" name="J. Hered.">
        <title>An Improved Genome Assembly for Drosophila navojoa, the Basal Species in the mojavensis Cluster.</title>
        <authorList>
            <person name="Vanderlinde T."/>
            <person name="Dupim E.G."/>
            <person name="Nazario-Yepiz N.O."/>
            <person name="Carvalho A.B."/>
        </authorList>
    </citation>
    <scope>NUCLEOTIDE SEQUENCE [LARGE SCALE GENOMIC DNA]</scope>
    <source>
        <strain evidence="2">Navoj_Jal97</strain>
        <tissue evidence="2">Whole organism</tissue>
    </source>
</reference>
<accession>A0A484BMN6</accession>
<comment type="caution">
    <text evidence="2">The sequence shown here is derived from an EMBL/GenBank/DDBJ whole genome shotgun (WGS) entry which is preliminary data.</text>
</comment>
<dbReference type="EMBL" id="LSRL02000018">
    <property type="protein sequence ID" value="TDG50057.1"/>
    <property type="molecule type" value="Genomic_DNA"/>
</dbReference>
<evidence type="ECO:0000313" key="3">
    <source>
        <dbReference type="Proteomes" id="UP000295192"/>
    </source>
</evidence>
<keyword evidence="3" id="KW-1185">Reference proteome</keyword>
<proteinExistence type="predicted"/>
<feature type="compositionally biased region" description="Basic residues" evidence="1">
    <location>
        <begin position="1"/>
        <end position="13"/>
    </location>
</feature>